<keyword evidence="3" id="KW-1185">Reference proteome</keyword>
<dbReference type="RefSeq" id="WP_119010957.1">
    <property type="nucleotide sequence ID" value="NZ_BJXK01000003.1"/>
</dbReference>
<sequence length="134" mass="13920">MNKNKVILLLSVSLFSSLSSASVIVDTKGVDMNQYNIDLLECQQISTQVQQEQVAGVGRSVAGTAARGAALGGLGTAIAGGHGSDGAKVGAGIGVVGGLLHHRHEVAYEQAKHNQDVDHVQKQCMIGRGYKVLN</sequence>
<evidence type="ECO:0008006" key="4">
    <source>
        <dbReference type="Google" id="ProtNLM"/>
    </source>
</evidence>
<proteinExistence type="predicted"/>
<dbReference type="OrthoDB" id="5875349at2"/>
<evidence type="ECO:0000256" key="1">
    <source>
        <dbReference type="SAM" id="SignalP"/>
    </source>
</evidence>
<dbReference type="AlphaFoldDB" id="A0A511QPL9"/>
<keyword evidence="1" id="KW-0732">Signal</keyword>
<feature type="signal peptide" evidence="1">
    <location>
        <begin position="1"/>
        <end position="21"/>
    </location>
</feature>
<reference evidence="2 3" key="1">
    <citation type="submission" date="2019-07" db="EMBL/GenBank/DDBJ databases">
        <title>Whole genome shotgun sequence of Vibrio superstes NBRC 103154.</title>
        <authorList>
            <person name="Hosoyama A."/>
            <person name="Uohara A."/>
            <person name="Ohji S."/>
            <person name="Ichikawa N."/>
        </authorList>
    </citation>
    <scope>NUCLEOTIDE SEQUENCE [LARGE SCALE GENOMIC DNA]</scope>
    <source>
        <strain evidence="2 3">NBRC 103154</strain>
    </source>
</reference>
<protein>
    <recommendedName>
        <fullName evidence="4">Glycine zipper family protein</fullName>
    </recommendedName>
</protein>
<evidence type="ECO:0000313" key="3">
    <source>
        <dbReference type="Proteomes" id="UP000321113"/>
    </source>
</evidence>
<comment type="caution">
    <text evidence="2">The sequence shown here is derived from an EMBL/GenBank/DDBJ whole genome shotgun (WGS) entry which is preliminary data.</text>
</comment>
<feature type="chain" id="PRO_5022021558" description="Glycine zipper family protein" evidence="1">
    <location>
        <begin position="22"/>
        <end position="134"/>
    </location>
</feature>
<evidence type="ECO:0000313" key="2">
    <source>
        <dbReference type="EMBL" id="GEM78492.1"/>
    </source>
</evidence>
<organism evidence="2 3">
    <name type="scientific">Vibrio superstes NBRC 103154</name>
    <dbReference type="NCBI Taxonomy" id="1219062"/>
    <lineage>
        <taxon>Bacteria</taxon>
        <taxon>Pseudomonadati</taxon>
        <taxon>Pseudomonadota</taxon>
        <taxon>Gammaproteobacteria</taxon>
        <taxon>Vibrionales</taxon>
        <taxon>Vibrionaceae</taxon>
        <taxon>Vibrio</taxon>
    </lineage>
</organism>
<dbReference type="EMBL" id="BJXK01000003">
    <property type="protein sequence ID" value="GEM78492.1"/>
    <property type="molecule type" value="Genomic_DNA"/>
</dbReference>
<dbReference type="Proteomes" id="UP000321113">
    <property type="component" value="Unassembled WGS sequence"/>
</dbReference>
<gene>
    <name evidence="2" type="ORF">VSU01S_07370</name>
</gene>
<name>A0A511QPL9_9VIBR</name>
<accession>A0A511QPL9</accession>